<evidence type="ECO:0000256" key="5">
    <source>
        <dbReference type="ARBA" id="ARBA00022737"/>
    </source>
</evidence>
<dbReference type="Gene3D" id="1.50.40.10">
    <property type="entry name" value="Mitochondrial carrier domain"/>
    <property type="match status" value="1"/>
</dbReference>
<comment type="catalytic activity">
    <reaction evidence="10">
        <text>2-oxoadipate(in) + 2-oxoglutarate(out) = 2-oxoadipate(out) + 2-oxoglutarate(in)</text>
        <dbReference type="Rhea" id="RHEA:71739"/>
        <dbReference type="ChEBI" id="CHEBI:16810"/>
        <dbReference type="ChEBI" id="CHEBI:57499"/>
    </reaction>
</comment>
<keyword evidence="8" id="KW-0496">Mitochondrion</keyword>
<comment type="catalytic activity">
    <reaction evidence="19">
        <text>hexanedioate(in) + 2-oxoglutarate(out) = hexanedioate(out) + 2-oxoglutarate(in)</text>
        <dbReference type="Rhea" id="RHEA:71743"/>
        <dbReference type="ChEBI" id="CHEBI:16810"/>
        <dbReference type="ChEBI" id="CHEBI:17128"/>
    </reaction>
</comment>
<dbReference type="AlphaFoldDB" id="A0A915HW56"/>
<dbReference type="PANTHER" id="PTHR46356:SF1">
    <property type="entry name" value="MITOCHONDRIAL 2-OXODICARBOXYLATE CARRIER"/>
    <property type="match status" value="1"/>
</dbReference>
<evidence type="ECO:0000256" key="12">
    <source>
        <dbReference type="ARBA" id="ARBA00041874"/>
    </source>
</evidence>
<evidence type="ECO:0000256" key="7">
    <source>
        <dbReference type="ARBA" id="ARBA00022989"/>
    </source>
</evidence>
<dbReference type="Pfam" id="PF00153">
    <property type="entry name" value="Mito_carr"/>
    <property type="match status" value="2"/>
</dbReference>
<evidence type="ECO:0000313" key="24">
    <source>
        <dbReference type="WBParaSite" id="nRc.2.0.1.t06129-RA"/>
    </source>
</evidence>
<dbReference type="InterPro" id="IPR018108">
    <property type="entry name" value="MCP_transmembrane"/>
</dbReference>
<evidence type="ECO:0000256" key="18">
    <source>
        <dbReference type="ARBA" id="ARBA00048920"/>
    </source>
</evidence>
<evidence type="ECO:0000256" key="6">
    <source>
        <dbReference type="ARBA" id="ARBA00022792"/>
    </source>
</evidence>
<feature type="repeat" description="Solcar" evidence="20">
    <location>
        <begin position="99"/>
        <end position="157"/>
    </location>
</feature>
<sequence length="157" mass="17489">MPVTYAIAGLLCGLTEALVINPFEVVKVKLQAEKSLVIMKQKSAYATAREIIHREGFGQQGLNKGLTSTLGRHGVWNMVYFFLYHSLREKYPPKQDRTANLVQRFSFGLLAGTVASIINIPLDVAKSRVQGPQPTSGAVKYRGCFRSMNIIRKEEGF</sequence>
<keyword evidence="5" id="KW-0677">Repeat</keyword>
<evidence type="ECO:0000256" key="21">
    <source>
        <dbReference type="RuleBase" id="RU000488"/>
    </source>
</evidence>
<dbReference type="PROSITE" id="PS50920">
    <property type="entry name" value="SOLCAR"/>
    <property type="match status" value="2"/>
</dbReference>
<dbReference type="PANTHER" id="PTHR46356">
    <property type="entry name" value="MITOCHONDRIAL 2-OXODICARBOXYLATE CARRIER"/>
    <property type="match status" value="1"/>
</dbReference>
<keyword evidence="4 20" id="KW-0812">Transmembrane</keyword>
<dbReference type="Proteomes" id="UP000887565">
    <property type="component" value="Unplaced"/>
</dbReference>
<feature type="signal peptide" evidence="22">
    <location>
        <begin position="1"/>
        <end position="17"/>
    </location>
</feature>
<evidence type="ECO:0000256" key="22">
    <source>
        <dbReference type="SAM" id="SignalP"/>
    </source>
</evidence>
<dbReference type="OMA" id="FRSMNII"/>
<evidence type="ECO:0000256" key="4">
    <source>
        <dbReference type="ARBA" id="ARBA00022692"/>
    </source>
</evidence>
<comment type="function">
    <text evidence="13">Transports dicarboxylates across the inner membranes of mitochondria by a counter-exchange mechanism. Can transport 2-oxoadipate (2-oxohexanedioate), 2-oxoglutarate, adipate (hexanedioate), glutarate, and to a lesser extent, pimelate (heptanedioate), 2-oxopimelate (2-oxoheptanedioate), 2-aminoadipate (2-aminohexanedioate), oxaloacetate, and citrate. Plays a central role in catabolism of lysine, hydroxylysine, and tryptophan, by transporting common metabolite intermediates (such as 2-oxoadipate) into the mitochondria, where it is converted into acetyl-CoA and can enter the citric acid (TCA) cycle.</text>
</comment>
<evidence type="ECO:0000256" key="14">
    <source>
        <dbReference type="ARBA" id="ARBA00047537"/>
    </source>
</evidence>
<evidence type="ECO:0000256" key="13">
    <source>
        <dbReference type="ARBA" id="ARBA00046087"/>
    </source>
</evidence>
<evidence type="ECO:0000256" key="16">
    <source>
        <dbReference type="ARBA" id="ARBA00048303"/>
    </source>
</evidence>
<evidence type="ECO:0000256" key="11">
    <source>
        <dbReference type="ARBA" id="ARBA00039747"/>
    </source>
</evidence>
<comment type="catalytic activity">
    <reaction evidence="14">
        <text>heptanedioate(in) + 2-oxoglutarate(out) = heptanedioate(out) + 2-oxoglutarate(in)</text>
        <dbReference type="Rhea" id="RHEA:71759"/>
        <dbReference type="ChEBI" id="CHEBI:16810"/>
        <dbReference type="ChEBI" id="CHEBI:36165"/>
    </reaction>
</comment>
<evidence type="ECO:0000256" key="1">
    <source>
        <dbReference type="ARBA" id="ARBA00004448"/>
    </source>
</evidence>
<keyword evidence="9 20" id="KW-0472">Membrane</keyword>
<reference evidence="24" key="1">
    <citation type="submission" date="2022-11" db="UniProtKB">
        <authorList>
            <consortium name="WormBaseParasite"/>
        </authorList>
    </citation>
    <scope>IDENTIFICATION</scope>
</reference>
<comment type="catalytic activity">
    <reaction evidence="17">
        <text>2-oxoheptanedioate(in) + 2-oxoglutarate(out) = 2-oxoheptanedioate(out) + 2-oxoglutarate(in)</text>
        <dbReference type="Rhea" id="RHEA:71755"/>
        <dbReference type="ChEBI" id="CHEBI:16810"/>
        <dbReference type="ChEBI" id="CHEBI:72701"/>
    </reaction>
</comment>
<evidence type="ECO:0000256" key="15">
    <source>
        <dbReference type="ARBA" id="ARBA00048003"/>
    </source>
</evidence>
<feature type="chain" id="PRO_5037355087" description="Mitochondrial 2-oxodicarboxylate carrier" evidence="22">
    <location>
        <begin position="18"/>
        <end position="157"/>
    </location>
</feature>
<evidence type="ECO:0000256" key="10">
    <source>
        <dbReference type="ARBA" id="ARBA00036018"/>
    </source>
</evidence>
<keyword evidence="3 21" id="KW-0813">Transport</keyword>
<keyword evidence="7" id="KW-1133">Transmembrane helix</keyword>
<feature type="repeat" description="Solcar" evidence="20">
    <location>
        <begin position="1"/>
        <end position="90"/>
    </location>
</feature>
<protein>
    <recommendedName>
        <fullName evidence="11">Mitochondrial 2-oxodicarboxylate carrier</fullName>
    </recommendedName>
    <alternativeName>
        <fullName evidence="12">Solute carrier family 25 member 21</fullName>
    </alternativeName>
</protein>
<comment type="similarity">
    <text evidence="2 21">Belongs to the mitochondrial carrier (TC 2.A.29) family.</text>
</comment>
<evidence type="ECO:0000256" key="9">
    <source>
        <dbReference type="ARBA" id="ARBA00023136"/>
    </source>
</evidence>
<evidence type="ECO:0000313" key="23">
    <source>
        <dbReference type="Proteomes" id="UP000887565"/>
    </source>
</evidence>
<dbReference type="GO" id="GO:0005743">
    <property type="term" value="C:mitochondrial inner membrane"/>
    <property type="evidence" value="ECO:0007669"/>
    <property type="project" value="UniProtKB-SubCell"/>
</dbReference>
<evidence type="ECO:0000256" key="17">
    <source>
        <dbReference type="ARBA" id="ARBA00048581"/>
    </source>
</evidence>
<name>A0A915HW56_ROMCU</name>
<keyword evidence="23" id="KW-1185">Reference proteome</keyword>
<comment type="catalytic activity">
    <reaction evidence="18">
        <text>glutarate(in) + 2-oxoglutarate(out) = glutarate(out) + 2-oxoglutarate(in)</text>
        <dbReference type="Rhea" id="RHEA:71751"/>
        <dbReference type="ChEBI" id="CHEBI:16810"/>
        <dbReference type="ChEBI" id="CHEBI:30921"/>
    </reaction>
</comment>
<organism evidence="23 24">
    <name type="scientific">Romanomermis culicivorax</name>
    <name type="common">Nematode worm</name>
    <dbReference type="NCBI Taxonomy" id="13658"/>
    <lineage>
        <taxon>Eukaryota</taxon>
        <taxon>Metazoa</taxon>
        <taxon>Ecdysozoa</taxon>
        <taxon>Nematoda</taxon>
        <taxon>Enoplea</taxon>
        <taxon>Dorylaimia</taxon>
        <taxon>Mermithida</taxon>
        <taxon>Mermithoidea</taxon>
        <taxon>Mermithidae</taxon>
        <taxon>Romanomermis</taxon>
    </lineage>
</organism>
<dbReference type="InterPro" id="IPR051752">
    <property type="entry name" value="Mito_2-oxodicarb_carrier"/>
</dbReference>
<comment type="catalytic activity">
    <reaction evidence="16">
        <text>L-2-aminoadipate(in) + 2-oxoglutarate(out) = L-2-aminoadipate(out) + 2-oxoglutarate(in)</text>
        <dbReference type="Rhea" id="RHEA:71747"/>
        <dbReference type="ChEBI" id="CHEBI:16810"/>
        <dbReference type="ChEBI" id="CHEBI:58672"/>
    </reaction>
</comment>
<comment type="subcellular location">
    <subcellularLocation>
        <location evidence="1">Mitochondrion inner membrane</location>
        <topology evidence="1">Multi-pass membrane protein</topology>
    </subcellularLocation>
</comment>
<keyword evidence="6" id="KW-0999">Mitochondrion inner membrane</keyword>
<evidence type="ECO:0000256" key="19">
    <source>
        <dbReference type="ARBA" id="ARBA00048998"/>
    </source>
</evidence>
<proteinExistence type="inferred from homology"/>
<evidence type="ECO:0000256" key="2">
    <source>
        <dbReference type="ARBA" id="ARBA00006375"/>
    </source>
</evidence>
<evidence type="ECO:0000256" key="3">
    <source>
        <dbReference type="ARBA" id="ARBA00022448"/>
    </source>
</evidence>
<accession>A0A915HW56</accession>
<evidence type="ECO:0000256" key="20">
    <source>
        <dbReference type="PROSITE-ProRule" id="PRU00282"/>
    </source>
</evidence>
<comment type="catalytic activity">
    <reaction evidence="15">
        <text>citrate(in) + 2-oxoglutarate(out) = citrate(out) + 2-oxoglutarate(in)</text>
        <dbReference type="Rhea" id="RHEA:71763"/>
        <dbReference type="ChEBI" id="CHEBI:16810"/>
        <dbReference type="ChEBI" id="CHEBI:16947"/>
    </reaction>
</comment>
<evidence type="ECO:0000256" key="8">
    <source>
        <dbReference type="ARBA" id="ARBA00023128"/>
    </source>
</evidence>
<dbReference type="InterPro" id="IPR023395">
    <property type="entry name" value="MCP_dom_sf"/>
</dbReference>
<dbReference type="SUPFAM" id="SSF103506">
    <property type="entry name" value="Mitochondrial carrier"/>
    <property type="match status" value="1"/>
</dbReference>
<keyword evidence="22" id="KW-0732">Signal</keyword>
<dbReference type="WBParaSite" id="nRc.2.0.1.t06129-RA">
    <property type="protein sequence ID" value="nRc.2.0.1.t06129-RA"/>
    <property type="gene ID" value="nRc.2.0.1.g06129"/>
</dbReference>